<keyword evidence="1" id="KW-0472">Membrane</keyword>
<evidence type="ECO:0000256" key="1">
    <source>
        <dbReference type="SAM" id="Phobius"/>
    </source>
</evidence>
<proteinExistence type="predicted"/>
<dbReference type="EMBL" id="JARJLG010000074">
    <property type="protein sequence ID" value="KAJ7752491.1"/>
    <property type="molecule type" value="Genomic_DNA"/>
</dbReference>
<organism evidence="2 3">
    <name type="scientific">Mycena maculata</name>
    <dbReference type="NCBI Taxonomy" id="230809"/>
    <lineage>
        <taxon>Eukaryota</taxon>
        <taxon>Fungi</taxon>
        <taxon>Dikarya</taxon>
        <taxon>Basidiomycota</taxon>
        <taxon>Agaricomycotina</taxon>
        <taxon>Agaricomycetes</taxon>
        <taxon>Agaricomycetidae</taxon>
        <taxon>Agaricales</taxon>
        <taxon>Marasmiineae</taxon>
        <taxon>Mycenaceae</taxon>
        <taxon>Mycena</taxon>
    </lineage>
</organism>
<feature type="transmembrane region" description="Helical" evidence="1">
    <location>
        <begin position="6"/>
        <end position="27"/>
    </location>
</feature>
<keyword evidence="1" id="KW-0812">Transmembrane</keyword>
<evidence type="ECO:0000313" key="3">
    <source>
        <dbReference type="Proteomes" id="UP001215280"/>
    </source>
</evidence>
<reference evidence="2" key="1">
    <citation type="submission" date="2023-03" db="EMBL/GenBank/DDBJ databases">
        <title>Massive genome expansion in bonnet fungi (Mycena s.s.) driven by repeated elements and novel gene families across ecological guilds.</title>
        <authorList>
            <consortium name="Lawrence Berkeley National Laboratory"/>
            <person name="Harder C.B."/>
            <person name="Miyauchi S."/>
            <person name="Viragh M."/>
            <person name="Kuo A."/>
            <person name="Thoen E."/>
            <person name="Andreopoulos B."/>
            <person name="Lu D."/>
            <person name="Skrede I."/>
            <person name="Drula E."/>
            <person name="Henrissat B."/>
            <person name="Morin E."/>
            <person name="Kohler A."/>
            <person name="Barry K."/>
            <person name="LaButti K."/>
            <person name="Morin E."/>
            <person name="Salamov A."/>
            <person name="Lipzen A."/>
            <person name="Mereny Z."/>
            <person name="Hegedus B."/>
            <person name="Baldrian P."/>
            <person name="Stursova M."/>
            <person name="Weitz H."/>
            <person name="Taylor A."/>
            <person name="Grigoriev I.V."/>
            <person name="Nagy L.G."/>
            <person name="Martin F."/>
            <person name="Kauserud H."/>
        </authorList>
    </citation>
    <scope>NUCLEOTIDE SEQUENCE</scope>
    <source>
        <strain evidence="2">CBHHK188m</strain>
    </source>
</reference>
<keyword evidence="1" id="KW-1133">Transmembrane helix</keyword>
<evidence type="ECO:0000313" key="2">
    <source>
        <dbReference type="EMBL" id="KAJ7752491.1"/>
    </source>
</evidence>
<keyword evidence="3" id="KW-1185">Reference proteome</keyword>
<comment type="caution">
    <text evidence="2">The sequence shown here is derived from an EMBL/GenBank/DDBJ whole genome shotgun (WGS) entry which is preliminary data.</text>
</comment>
<gene>
    <name evidence="2" type="ORF">DFH07DRAFT_960587</name>
</gene>
<dbReference type="Proteomes" id="UP001215280">
    <property type="component" value="Unassembled WGS sequence"/>
</dbReference>
<dbReference type="AlphaFoldDB" id="A0AAD7NAT0"/>
<protein>
    <submittedName>
        <fullName evidence="2">Uncharacterized protein</fullName>
    </submittedName>
</protein>
<name>A0AAD7NAT0_9AGAR</name>
<sequence length="204" mass="22443">MVYERVIAVGVFGGSYYLFFTFLLLGVSFPPSLPPPPHTSELTLFPVEHHNFWNIARGVLDPHNAFAHFGWLQHPAPAPVPQHSSSAAAPLPVRISPYRHFRSLLHVSCLPCRIDAPKTSHGLGEARCFIDTPRRGRIAVCCEHAWSATRTVKYAQDDLACAEQARKGARWMNAGDAVRVAEEAVKGAAGMRGPGEGVDCHRRE</sequence>
<accession>A0AAD7NAT0</accession>